<dbReference type="SUPFAM" id="SSF55874">
    <property type="entry name" value="ATPase domain of HSP90 chaperone/DNA topoisomerase II/histidine kinase"/>
    <property type="match status" value="1"/>
</dbReference>
<evidence type="ECO:0000256" key="6">
    <source>
        <dbReference type="ARBA" id="ARBA00023012"/>
    </source>
</evidence>
<keyword evidence="10" id="KW-0472">Membrane</keyword>
<feature type="domain" description="Histidine kinase" evidence="11">
    <location>
        <begin position="529"/>
        <end position="752"/>
    </location>
</feature>
<name>A0A1G6JR92_9FIRM</name>
<dbReference type="Pfam" id="PF02518">
    <property type="entry name" value="HATPase_c"/>
    <property type="match status" value="1"/>
</dbReference>
<keyword evidence="6" id="KW-0902">Two-component regulatory system</keyword>
<dbReference type="Gene3D" id="1.10.287.130">
    <property type="match status" value="1"/>
</dbReference>
<organism evidence="13 14">
    <name type="scientific">Succiniclasticum ruminis</name>
    <dbReference type="NCBI Taxonomy" id="40841"/>
    <lineage>
        <taxon>Bacteria</taxon>
        <taxon>Bacillati</taxon>
        <taxon>Bacillota</taxon>
        <taxon>Negativicutes</taxon>
        <taxon>Acidaminococcales</taxon>
        <taxon>Acidaminococcaceae</taxon>
        <taxon>Succiniclasticum</taxon>
    </lineage>
</organism>
<dbReference type="Pfam" id="PF00072">
    <property type="entry name" value="Response_reg"/>
    <property type="match status" value="2"/>
</dbReference>
<dbReference type="Gene3D" id="3.30.565.10">
    <property type="entry name" value="Histidine kinase-like ATPase, C-terminal domain"/>
    <property type="match status" value="1"/>
</dbReference>
<feature type="transmembrane region" description="Helical" evidence="10">
    <location>
        <begin position="16"/>
        <end position="36"/>
    </location>
</feature>
<evidence type="ECO:0000256" key="1">
    <source>
        <dbReference type="ARBA" id="ARBA00000085"/>
    </source>
</evidence>
<dbReference type="PANTHER" id="PTHR45339:SF3">
    <property type="entry name" value="HISTIDINE KINASE"/>
    <property type="match status" value="1"/>
</dbReference>
<dbReference type="FunFam" id="3.30.565.10:FF:000010">
    <property type="entry name" value="Sensor histidine kinase RcsC"/>
    <property type="match status" value="1"/>
</dbReference>
<comment type="similarity">
    <text evidence="2">In the N-terminal section; belongs to the phytochrome family.</text>
</comment>
<feature type="domain" description="Response regulatory" evidence="12">
    <location>
        <begin position="770"/>
        <end position="890"/>
    </location>
</feature>
<keyword evidence="14" id="KW-1185">Reference proteome</keyword>
<dbReference type="EMBL" id="FMYW01000003">
    <property type="protein sequence ID" value="SDC21244.1"/>
    <property type="molecule type" value="Genomic_DNA"/>
</dbReference>
<dbReference type="SMART" id="SM00387">
    <property type="entry name" value="HATPase_c"/>
    <property type="match status" value="1"/>
</dbReference>
<evidence type="ECO:0000256" key="7">
    <source>
        <dbReference type="ARBA" id="ARBA00074306"/>
    </source>
</evidence>
<keyword evidence="5 13" id="KW-0808">Transferase</keyword>
<evidence type="ECO:0000313" key="14">
    <source>
        <dbReference type="Proteomes" id="UP000198943"/>
    </source>
</evidence>
<dbReference type="InterPro" id="IPR001789">
    <property type="entry name" value="Sig_transdc_resp-reg_receiver"/>
</dbReference>
<dbReference type="InterPro" id="IPR005467">
    <property type="entry name" value="His_kinase_dom"/>
</dbReference>
<evidence type="ECO:0000256" key="3">
    <source>
        <dbReference type="ARBA" id="ARBA00012438"/>
    </source>
</evidence>
<dbReference type="GO" id="GO:0000155">
    <property type="term" value="F:phosphorelay sensor kinase activity"/>
    <property type="evidence" value="ECO:0007669"/>
    <property type="project" value="InterPro"/>
</dbReference>
<dbReference type="PROSITE" id="PS50109">
    <property type="entry name" value="HIS_KIN"/>
    <property type="match status" value="1"/>
</dbReference>
<keyword evidence="5 13" id="KW-0418">Kinase</keyword>
<keyword evidence="4 8" id="KW-0597">Phosphoprotein</keyword>
<dbReference type="SMART" id="SM00448">
    <property type="entry name" value="REC"/>
    <property type="match status" value="2"/>
</dbReference>
<dbReference type="Pfam" id="PF00512">
    <property type="entry name" value="HisKA"/>
    <property type="match status" value="1"/>
</dbReference>
<evidence type="ECO:0000259" key="11">
    <source>
        <dbReference type="PROSITE" id="PS50109"/>
    </source>
</evidence>
<evidence type="ECO:0000256" key="5">
    <source>
        <dbReference type="ARBA" id="ARBA00022777"/>
    </source>
</evidence>
<dbReference type="AlphaFoldDB" id="A0A1G6JR92"/>
<protein>
    <recommendedName>
        <fullName evidence="7">Circadian input-output histidine kinase CikA</fullName>
        <ecNumber evidence="3">2.7.13.3</ecNumber>
    </recommendedName>
</protein>
<accession>A0A1G6JR92</accession>
<sequence length="1039" mass="116966">MANNMESSKSNGIKKAAIIGGIIVSVILIFGTMWMGRIAKKDTEDAVRSVSLLYLDELAGRREQVIASNLKKTIDNFQVATGLLEPYDLQDIDHLQAFQRRTKQLYGLEKFAFVDSNGLIYTAQGIQNDIDSYLFDYRALTGPEISIKNIESKNKSVIIAIPLKKLPFNGQTLVASFMEIDMQRMLEGVSLQADGNKTTFCNIYTKAGIPLTNVVLGGLSADTNLLQAMESATFEPGYSLEKMKQDFARGKDGYISFTYNKIAETMYYVPIKGTTWMLTYLIRESLISEQISSITNSMMSRNLAQILLTAAVLMAMFMFMLRQMRRAARLELEKETFEAETRVKQQELEQRLSLQEKLLEQEKQRVRQDKMITALASDYRSVYFVDLDTDQSICVRSGSKLPGAPKEGENVCFHELFTKYAEKFVTDSYREGFLNFINPESIRAALEKGLVISYRYLVNRDGKETYEMLRMAGVRHAEDREDHIVHAIGVGFTDVDQETREDMAKNQALSDALTVAEEANKAKTAFLSNMSHEIRTPMNAIIGLDNIALSEKGISSTTKEYLEKIGDSAQHLLHLINDILDMSRIESGRMSLKNEEFSISHLLEQINTLVSGQCTEKGINYRCNINGHIDDYYIGDDMKLRQIILNILSNAVKFTPKEGHIDFTVERVASFDNKSTMQFVIKDTGIGMSKEFLPKLFDAFSQEDSSTTSKYGSSGLGMAITKNMVDVMNGKLEVESEKGVGTTFTVTVTLMDSQRTNAMDEPELNPHEMKVLVIDDDSIACEHARLVLEKVGIPADTALSGREAVEKVRFQHARRDPYNLILVDWKMPEMDGVETSRQIRGIVGNESAIIILTAYRWDDITEEAIAAGVDSFIAKPLFATNVLEEFRQAVKRKNIVTIQKERKAELKGRRILLAEDVAINAEIVMMLLSMKEIEVDHALNGKIAVEKFAEHPENYYDAILMDIRMPEMDGLTATANIRAMDRADAKVIPIVALTANAFDEDVQRSLQAGLNVHLSKPIDPEQLFSTLESLLWERESREE</sequence>
<dbReference type="SUPFAM" id="SSF52172">
    <property type="entry name" value="CheY-like"/>
    <property type="match status" value="2"/>
</dbReference>
<dbReference type="PROSITE" id="PS50110">
    <property type="entry name" value="RESPONSE_REGULATORY"/>
    <property type="match status" value="2"/>
</dbReference>
<reference evidence="14" key="1">
    <citation type="submission" date="2016-10" db="EMBL/GenBank/DDBJ databases">
        <authorList>
            <person name="Varghese N."/>
            <person name="Submissions S."/>
        </authorList>
    </citation>
    <scope>NUCLEOTIDE SEQUENCE [LARGE SCALE GENOMIC DNA]</scope>
    <source>
        <strain evidence="14">DSM 11005</strain>
    </source>
</reference>
<feature type="domain" description="Response regulatory" evidence="12">
    <location>
        <begin position="910"/>
        <end position="1031"/>
    </location>
</feature>
<keyword evidence="9" id="KW-0175">Coiled coil</keyword>
<evidence type="ECO:0000313" key="13">
    <source>
        <dbReference type="EMBL" id="SDC21244.1"/>
    </source>
</evidence>
<keyword evidence="10" id="KW-1133">Transmembrane helix</keyword>
<keyword evidence="10" id="KW-0812">Transmembrane</keyword>
<dbReference type="InterPro" id="IPR003661">
    <property type="entry name" value="HisK_dim/P_dom"/>
</dbReference>
<dbReference type="Gene3D" id="3.40.50.2300">
    <property type="match status" value="2"/>
</dbReference>
<dbReference type="CDD" id="cd17546">
    <property type="entry name" value="REC_hyHK_CKI1_RcsC-like"/>
    <property type="match status" value="2"/>
</dbReference>
<dbReference type="PANTHER" id="PTHR45339">
    <property type="entry name" value="HYBRID SIGNAL TRANSDUCTION HISTIDINE KINASE J"/>
    <property type="match status" value="1"/>
</dbReference>
<feature type="coiled-coil region" evidence="9">
    <location>
        <begin position="320"/>
        <end position="369"/>
    </location>
</feature>
<gene>
    <name evidence="13" type="ORF">SAMN04487864_103233</name>
</gene>
<dbReference type="OrthoDB" id="9811620at2"/>
<evidence type="ECO:0000256" key="10">
    <source>
        <dbReference type="SAM" id="Phobius"/>
    </source>
</evidence>
<dbReference type="CDD" id="cd16922">
    <property type="entry name" value="HATPase_EvgS-ArcB-TorS-like"/>
    <property type="match status" value="1"/>
</dbReference>
<dbReference type="SMART" id="SM00388">
    <property type="entry name" value="HisKA"/>
    <property type="match status" value="1"/>
</dbReference>
<feature type="modified residue" description="4-aspartylphosphate" evidence="8">
    <location>
        <position position="824"/>
    </location>
</feature>
<dbReference type="InterPro" id="IPR036097">
    <property type="entry name" value="HisK_dim/P_sf"/>
</dbReference>
<dbReference type="PRINTS" id="PR00344">
    <property type="entry name" value="BCTRLSENSOR"/>
</dbReference>
<comment type="catalytic activity">
    <reaction evidence="1">
        <text>ATP + protein L-histidine = ADP + protein N-phospho-L-histidine.</text>
        <dbReference type="EC" id="2.7.13.3"/>
    </reaction>
</comment>
<feature type="modified residue" description="4-aspartylphosphate" evidence="8">
    <location>
        <position position="962"/>
    </location>
</feature>
<evidence type="ECO:0000256" key="4">
    <source>
        <dbReference type="ARBA" id="ARBA00022553"/>
    </source>
</evidence>
<dbReference type="InterPro" id="IPR003594">
    <property type="entry name" value="HATPase_dom"/>
</dbReference>
<dbReference type="InterPro" id="IPR011006">
    <property type="entry name" value="CheY-like_superfamily"/>
</dbReference>
<dbReference type="RefSeq" id="WP_093729671.1">
    <property type="nucleotide sequence ID" value="NZ_FMYW01000003.1"/>
</dbReference>
<evidence type="ECO:0000256" key="2">
    <source>
        <dbReference type="ARBA" id="ARBA00006402"/>
    </source>
</evidence>
<feature type="transmembrane region" description="Helical" evidence="10">
    <location>
        <begin position="303"/>
        <end position="321"/>
    </location>
</feature>
<evidence type="ECO:0000256" key="9">
    <source>
        <dbReference type="SAM" id="Coils"/>
    </source>
</evidence>
<proteinExistence type="inferred from homology"/>
<dbReference type="SUPFAM" id="SSF47384">
    <property type="entry name" value="Homodimeric domain of signal transducing histidine kinase"/>
    <property type="match status" value="1"/>
</dbReference>
<dbReference type="InterPro" id="IPR036890">
    <property type="entry name" value="HATPase_C_sf"/>
</dbReference>
<evidence type="ECO:0000259" key="12">
    <source>
        <dbReference type="PROSITE" id="PS50110"/>
    </source>
</evidence>
<dbReference type="CDD" id="cd00082">
    <property type="entry name" value="HisKA"/>
    <property type="match status" value="1"/>
</dbReference>
<dbReference type="InterPro" id="IPR004358">
    <property type="entry name" value="Sig_transdc_His_kin-like_C"/>
</dbReference>
<dbReference type="EC" id="2.7.13.3" evidence="3"/>
<dbReference type="Proteomes" id="UP000198943">
    <property type="component" value="Unassembled WGS sequence"/>
</dbReference>
<evidence type="ECO:0000256" key="8">
    <source>
        <dbReference type="PROSITE-ProRule" id="PRU00169"/>
    </source>
</evidence>